<evidence type="ECO:0000256" key="8">
    <source>
        <dbReference type="ARBA" id="ARBA00023186"/>
    </source>
</evidence>
<dbReference type="InterPro" id="IPR028055">
    <property type="entry name" value="YidC/Oxa/ALB_C"/>
</dbReference>
<dbReference type="InterPro" id="IPR001708">
    <property type="entry name" value="YidC/ALB3/OXA1/COX18"/>
</dbReference>
<proteinExistence type="inferred from homology"/>
<keyword evidence="5" id="KW-0653">Protein transport</keyword>
<gene>
    <name evidence="12" type="ORF">AFK71_02020</name>
</gene>
<dbReference type="PANTHER" id="PTHR12428">
    <property type="entry name" value="OXA1"/>
    <property type="match status" value="1"/>
</dbReference>
<dbReference type="PATRIC" id="fig|1473.5.peg.3321"/>
<dbReference type="NCBIfam" id="TIGR03592">
    <property type="entry name" value="yidC_oxa1_cterm"/>
    <property type="match status" value="1"/>
</dbReference>
<dbReference type="PRINTS" id="PR00701">
    <property type="entry name" value="60KDINNERMP"/>
</dbReference>
<dbReference type="Proteomes" id="UP000036780">
    <property type="component" value="Unassembled WGS sequence"/>
</dbReference>
<evidence type="ECO:0000256" key="3">
    <source>
        <dbReference type="ARBA" id="ARBA00022475"/>
    </source>
</evidence>
<reference evidence="13" key="1">
    <citation type="submission" date="2015-07" db="EMBL/GenBank/DDBJ databases">
        <title>Fjat-10053 dsm26.</title>
        <authorList>
            <person name="Liu B."/>
            <person name="Wang J."/>
            <person name="Zhu Y."/>
            <person name="Liu G."/>
            <person name="Chen Q."/>
            <person name="Chen Z."/>
            <person name="Lan J."/>
            <person name="Che J."/>
            <person name="Ge C."/>
            <person name="Shi H."/>
            <person name="Pan Z."/>
            <person name="Liu X."/>
        </authorList>
    </citation>
    <scope>NUCLEOTIDE SEQUENCE [LARGE SCALE GENOMIC DNA]</scope>
    <source>
        <strain evidence="13">DSM 26</strain>
    </source>
</reference>
<keyword evidence="13" id="KW-1185">Reference proteome</keyword>
<dbReference type="OrthoDB" id="9780552at2"/>
<dbReference type="PANTHER" id="PTHR12428:SF65">
    <property type="entry name" value="CYTOCHROME C OXIDASE ASSEMBLY PROTEIN COX18, MITOCHONDRIAL"/>
    <property type="match status" value="1"/>
</dbReference>
<evidence type="ECO:0000256" key="5">
    <source>
        <dbReference type="ARBA" id="ARBA00022927"/>
    </source>
</evidence>
<evidence type="ECO:0000256" key="10">
    <source>
        <dbReference type="SAM" id="Phobius"/>
    </source>
</evidence>
<evidence type="ECO:0000313" key="12">
    <source>
        <dbReference type="EMBL" id="KNE22420.1"/>
    </source>
</evidence>
<dbReference type="AlphaFoldDB" id="A0A0L0QUR3"/>
<accession>A0A0L0QUR3</accession>
<keyword evidence="4 9" id="KW-0812">Transmembrane</keyword>
<evidence type="ECO:0000256" key="1">
    <source>
        <dbReference type="ARBA" id="ARBA00004651"/>
    </source>
</evidence>
<comment type="subcellular location">
    <subcellularLocation>
        <location evidence="1">Cell membrane</location>
        <topology evidence="1">Multi-pass membrane protein</topology>
    </subcellularLocation>
    <subcellularLocation>
        <location evidence="9">Membrane</location>
        <topology evidence="9">Multi-pass membrane protein</topology>
    </subcellularLocation>
</comment>
<dbReference type="EMBL" id="LGTO01000002">
    <property type="protein sequence ID" value="KNE22420.1"/>
    <property type="molecule type" value="Genomic_DNA"/>
</dbReference>
<evidence type="ECO:0000256" key="2">
    <source>
        <dbReference type="ARBA" id="ARBA00022448"/>
    </source>
</evidence>
<evidence type="ECO:0000256" key="6">
    <source>
        <dbReference type="ARBA" id="ARBA00022989"/>
    </source>
</evidence>
<dbReference type="GO" id="GO:0051205">
    <property type="term" value="P:protein insertion into membrane"/>
    <property type="evidence" value="ECO:0007669"/>
    <property type="project" value="TreeGrafter"/>
</dbReference>
<keyword evidence="8" id="KW-0143">Chaperone</keyword>
<evidence type="ECO:0000259" key="11">
    <source>
        <dbReference type="Pfam" id="PF02096"/>
    </source>
</evidence>
<feature type="transmembrane region" description="Helical" evidence="10">
    <location>
        <begin position="206"/>
        <end position="230"/>
    </location>
</feature>
<evidence type="ECO:0000256" key="7">
    <source>
        <dbReference type="ARBA" id="ARBA00023136"/>
    </source>
</evidence>
<dbReference type="InterPro" id="IPR047196">
    <property type="entry name" value="YidC_ALB_C"/>
</dbReference>
<feature type="domain" description="Membrane insertase YidC/Oxa/ALB C-terminal" evidence="11">
    <location>
        <begin position="55"/>
        <end position="243"/>
    </location>
</feature>
<sequence>MHDHFIFTFLKKYGVVSLTLLVLLTGCQADGGMMGFQNPFPPMIKYVAGLFGDDYGLSIVLITVLIRLLLMPLAFKQIKNGAKMKAKMNQMKPDMDALKQKYKNKQDAASKAEMQQEMMQLYKKHQFNPLSSMGCLPMLLQFPVVIAFYHAIRSSQEIASHSFLWFDLGQVDMILPFVAAAVYFLQSRVSLIGIEEKQKKQMAIMGLISPIMIGFISFSTPAALPLYWAVSGTVLVSQTLLAKKLYYREDTKAEKTMSKQVETSSS</sequence>
<dbReference type="Pfam" id="PF02096">
    <property type="entry name" value="60KD_IMP"/>
    <property type="match status" value="1"/>
</dbReference>
<evidence type="ECO:0000256" key="9">
    <source>
        <dbReference type="RuleBase" id="RU003945"/>
    </source>
</evidence>
<feature type="transmembrane region" description="Helical" evidence="10">
    <location>
        <begin position="55"/>
        <end position="75"/>
    </location>
</feature>
<dbReference type="RefSeq" id="WP_050349894.1">
    <property type="nucleotide sequence ID" value="NZ_CP073011.1"/>
</dbReference>
<evidence type="ECO:0000313" key="13">
    <source>
        <dbReference type="Proteomes" id="UP000036780"/>
    </source>
</evidence>
<evidence type="ECO:0000256" key="4">
    <source>
        <dbReference type="ARBA" id="ARBA00022692"/>
    </source>
</evidence>
<dbReference type="CDD" id="cd20070">
    <property type="entry name" value="5TM_YidC_Alb3"/>
    <property type="match status" value="1"/>
</dbReference>
<feature type="transmembrane region" description="Helical" evidence="10">
    <location>
        <begin position="164"/>
        <end position="185"/>
    </location>
</feature>
<feature type="transmembrane region" description="Helical" evidence="10">
    <location>
        <begin position="127"/>
        <end position="152"/>
    </location>
</feature>
<protein>
    <submittedName>
        <fullName evidence="12">OxaA-like protein</fullName>
    </submittedName>
</protein>
<comment type="similarity">
    <text evidence="9">Belongs to the OXA1/ALB3/YidC family.</text>
</comment>
<comment type="caution">
    <text evidence="12">The sequence shown here is derived from an EMBL/GenBank/DDBJ whole genome shotgun (WGS) entry which is preliminary data.</text>
</comment>
<name>A0A0L0QUR3_VIRPA</name>
<dbReference type="GeneID" id="66869311"/>
<organism evidence="12 13">
    <name type="scientific">Virgibacillus pantothenticus</name>
    <dbReference type="NCBI Taxonomy" id="1473"/>
    <lineage>
        <taxon>Bacteria</taxon>
        <taxon>Bacillati</taxon>
        <taxon>Bacillota</taxon>
        <taxon>Bacilli</taxon>
        <taxon>Bacillales</taxon>
        <taxon>Bacillaceae</taxon>
        <taxon>Virgibacillus</taxon>
    </lineage>
</organism>
<keyword evidence="2" id="KW-0813">Transport</keyword>
<keyword evidence="3" id="KW-1003">Cell membrane</keyword>
<dbReference type="GO" id="GO:0015031">
    <property type="term" value="P:protein transport"/>
    <property type="evidence" value="ECO:0007669"/>
    <property type="project" value="UniProtKB-KW"/>
</dbReference>
<keyword evidence="6 10" id="KW-1133">Transmembrane helix</keyword>
<dbReference type="GO" id="GO:0032977">
    <property type="term" value="F:membrane insertase activity"/>
    <property type="evidence" value="ECO:0007669"/>
    <property type="project" value="InterPro"/>
</dbReference>
<keyword evidence="7 10" id="KW-0472">Membrane</keyword>
<dbReference type="GO" id="GO:0005886">
    <property type="term" value="C:plasma membrane"/>
    <property type="evidence" value="ECO:0007669"/>
    <property type="project" value="UniProtKB-SubCell"/>
</dbReference>